<gene>
    <name evidence="1" type="ORF">GCM10008179_18850</name>
</gene>
<keyword evidence="2" id="KW-1185">Reference proteome</keyword>
<evidence type="ECO:0000313" key="1">
    <source>
        <dbReference type="EMBL" id="GLK68247.1"/>
    </source>
</evidence>
<dbReference type="Pfam" id="PF10604">
    <property type="entry name" value="Polyketide_cyc2"/>
    <property type="match status" value="1"/>
</dbReference>
<dbReference type="InterPro" id="IPR019587">
    <property type="entry name" value="Polyketide_cyclase/dehydratase"/>
</dbReference>
<reference evidence="1" key="1">
    <citation type="journal article" date="2014" name="Int. J. Syst. Evol. Microbiol.">
        <title>Complete genome sequence of Corynebacterium casei LMG S-19264T (=DSM 44701T), isolated from a smear-ripened cheese.</title>
        <authorList>
            <consortium name="US DOE Joint Genome Institute (JGI-PGF)"/>
            <person name="Walter F."/>
            <person name="Albersmeier A."/>
            <person name="Kalinowski J."/>
            <person name="Ruckert C."/>
        </authorList>
    </citation>
    <scope>NUCLEOTIDE SEQUENCE</scope>
    <source>
        <strain evidence="1">VKM B-2347</strain>
    </source>
</reference>
<dbReference type="CDD" id="cd07821">
    <property type="entry name" value="PYR_PYL_RCAR_like"/>
    <property type="match status" value="1"/>
</dbReference>
<evidence type="ECO:0000313" key="2">
    <source>
        <dbReference type="Proteomes" id="UP001143372"/>
    </source>
</evidence>
<comment type="caution">
    <text evidence="1">The sequence shown here is derived from an EMBL/GenBank/DDBJ whole genome shotgun (WGS) entry which is preliminary data.</text>
</comment>
<dbReference type="AlphaFoldDB" id="A0A9W6MVX4"/>
<dbReference type="Gene3D" id="3.30.530.20">
    <property type="match status" value="1"/>
</dbReference>
<accession>A0A9W6MVX4</accession>
<protein>
    <submittedName>
        <fullName evidence="1">MxaD family protein</fullName>
    </submittedName>
</protein>
<proteinExistence type="predicted"/>
<dbReference type="SUPFAM" id="SSF55961">
    <property type="entry name" value="Bet v1-like"/>
    <property type="match status" value="1"/>
</dbReference>
<organism evidence="1 2">
    <name type="scientific">Hansschlegelia plantiphila</name>
    <dbReference type="NCBI Taxonomy" id="374655"/>
    <lineage>
        <taxon>Bacteria</taxon>
        <taxon>Pseudomonadati</taxon>
        <taxon>Pseudomonadota</taxon>
        <taxon>Alphaproteobacteria</taxon>
        <taxon>Hyphomicrobiales</taxon>
        <taxon>Methylopilaceae</taxon>
        <taxon>Hansschlegelia</taxon>
    </lineage>
</organism>
<sequence>MILCGPARGPNAIDRRTHAATADEVEDKRRMKIQLLSAAAALIALTGVADAHGPTRQKTQQQVEINATPDKVWKVVGNFQDASWIPIVEKTEGSGGNDKDATRKLTLKGGATVEEVLDTYDASGFTYHYRITNVDVKVLPVTNYSSKITVKADGDKSTVTWWGAFYRGYPNNDPPAELSDEAAIKAVNDLYKAGLGNLKDKVEKGS</sequence>
<dbReference type="PANTHER" id="PTHR39332:SF7">
    <property type="entry name" value="SRPBCC FAMILY PROTEIN"/>
    <property type="match status" value="1"/>
</dbReference>
<dbReference type="InterPro" id="IPR023393">
    <property type="entry name" value="START-like_dom_sf"/>
</dbReference>
<dbReference type="EMBL" id="BSFI01000007">
    <property type="protein sequence ID" value="GLK68247.1"/>
    <property type="molecule type" value="Genomic_DNA"/>
</dbReference>
<name>A0A9W6MVX4_9HYPH</name>
<dbReference type="Proteomes" id="UP001143372">
    <property type="component" value="Unassembled WGS sequence"/>
</dbReference>
<reference evidence="1" key="2">
    <citation type="submission" date="2023-01" db="EMBL/GenBank/DDBJ databases">
        <authorList>
            <person name="Sun Q."/>
            <person name="Evtushenko L."/>
        </authorList>
    </citation>
    <scope>NUCLEOTIDE SEQUENCE</scope>
    <source>
        <strain evidence="1">VKM B-2347</strain>
    </source>
</reference>
<dbReference type="PANTHER" id="PTHR39332">
    <property type="entry name" value="BLL4707 PROTEIN"/>
    <property type="match status" value="1"/>
</dbReference>